<dbReference type="RefSeq" id="XP_029317079.1">
    <property type="nucleotide sequence ID" value="XM_029461219.1"/>
</dbReference>
<dbReference type="Pfam" id="PF24536">
    <property type="entry name" value="NXPE4_C"/>
    <property type="match status" value="1"/>
</dbReference>
<dbReference type="PANTHER" id="PTHR16165">
    <property type="entry name" value="NXPE FAMILY MEMBER"/>
    <property type="match status" value="1"/>
</dbReference>
<sequence>MDMSLSTEHLVLLDTPDQPEVKSISVTSGPSGYYYQSMWRALGSTTVRQMNMPATSQCLKRKVVHLYGDSTIRQWFEFFMKTLPDLKQFDLHVGKEVGPFMAVDHANNILLKFRFHGPPIILINVPSSELRYITNELDELTGGANAVVVIGVWAHFTCFPMEVYIRRLLSIRRAVVRLLDRAPRTTVIIRTGNPRSLTLYYSLIHSDWYSMQRNKVLRDVFKGLNVHWIDAWEMVLAHHLPHDLHPPTPIISNMIDVLLSHICPKKDG</sequence>
<name>A0A6J2S520_COTGO</name>
<dbReference type="KEGG" id="cgob:115027739"/>
<reference evidence="3" key="1">
    <citation type="submission" date="2025-08" db="UniProtKB">
        <authorList>
            <consortium name="RefSeq"/>
        </authorList>
    </citation>
    <scope>IDENTIFICATION</scope>
</reference>
<dbReference type="PANTHER" id="PTHR16165:SF9">
    <property type="entry name" value="NXPE FAMILY MEMBER 3"/>
    <property type="match status" value="1"/>
</dbReference>
<accession>A0A6J2S520</accession>
<feature type="domain" description="NXPE C-terminal" evidence="1">
    <location>
        <begin position="41"/>
        <end position="263"/>
    </location>
</feature>
<evidence type="ECO:0000313" key="3">
    <source>
        <dbReference type="RefSeq" id="XP_029317079.1"/>
    </source>
</evidence>
<dbReference type="SUPFAM" id="SSF52266">
    <property type="entry name" value="SGNH hydrolase"/>
    <property type="match status" value="1"/>
</dbReference>
<dbReference type="InterPro" id="IPR057106">
    <property type="entry name" value="NXPE4_C"/>
</dbReference>
<protein>
    <submittedName>
        <fullName evidence="3">NXPE family member 3-like</fullName>
    </submittedName>
</protein>
<dbReference type="OrthoDB" id="5950832at2759"/>
<proteinExistence type="predicted"/>
<evidence type="ECO:0000259" key="1">
    <source>
        <dbReference type="Pfam" id="PF24536"/>
    </source>
</evidence>
<gene>
    <name evidence="3" type="primary">LOC115027739</name>
</gene>
<keyword evidence="2" id="KW-1185">Reference proteome</keyword>
<dbReference type="InParanoid" id="A0A6J2S520"/>
<organism evidence="2 3">
    <name type="scientific">Cottoperca gobio</name>
    <name type="common">Frogmouth</name>
    <name type="synonym">Aphritis gobio</name>
    <dbReference type="NCBI Taxonomy" id="56716"/>
    <lineage>
        <taxon>Eukaryota</taxon>
        <taxon>Metazoa</taxon>
        <taxon>Chordata</taxon>
        <taxon>Craniata</taxon>
        <taxon>Vertebrata</taxon>
        <taxon>Euteleostomi</taxon>
        <taxon>Actinopterygii</taxon>
        <taxon>Neopterygii</taxon>
        <taxon>Teleostei</taxon>
        <taxon>Neoteleostei</taxon>
        <taxon>Acanthomorphata</taxon>
        <taxon>Eupercaria</taxon>
        <taxon>Perciformes</taxon>
        <taxon>Notothenioidei</taxon>
        <taxon>Bovichtidae</taxon>
        <taxon>Cottoperca</taxon>
    </lineage>
</organism>
<evidence type="ECO:0000313" key="2">
    <source>
        <dbReference type="Proteomes" id="UP000504630"/>
    </source>
</evidence>
<dbReference type="AlphaFoldDB" id="A0A6J2S520"/>
<dbReference type="Proteomes" id="UP000504630">
    <property type="component" value="Chromosome 22"/>
</dbReference>
<dbReference type="GeneID" id="115027739"/>